<keyword evidence="1" id="KW-0732">Signal</keyword>
<feature type="chain" id="PRO_5039611869" evidence="1">
    <location>
        <begin position="20"/>
        <end position="310"/>
    </location>
</feature>
<sequence>MKKAMLACSLVLMTGWLFAQDQTIKSLQTESNRAVKKDPNDTIPRNWKVGGLFSLTFGQTSLSNWAAGGDELSINFNSILSLYGYYKKGRHTWDNTLDLGLGYVKTTSLGMRKSNDKIDLYSKYGYELAPKWYLSGLVNFRSQFTAGYNYPNDTTVEKISNFMAPGYLLLSAGIDFRPTDYFTIFVSPLTSRWTFVTDNDLSAKGAYGVDTGKHVRNEIGAFMTINYMHEIMKNVVYKSRLDLFSNYQHNPQNVDVYFTNLLALKVNKWLQASVALDIIYDDDVRVFGPNHDSPRTQLRESVGVGLAVKF</sequence>
<reference evidence="2" key="1">
    <citation type="submission" date="2021-06" db="EMBL/GenBank/DDBJ databases">
        <authorList>
            <person name="Huq M.A."/>
        </authorList>
    </citation>
    <scope>NUCLEOTIDE SEQUENCE</scope>
    <source>
        <strain evidence="2">MAH-26</strain>
    </source>
</reference>
<dbReference type="RefSeq" id="WP_217790743.1">
    <property type="nucleotide sequence ID" value="NZ_JAHSPG010000003.1"/>
</dbReference>
<dbReference type="Pfam" id="PF11276">
    <property type="entry name" value="DUF3078"/>
    <property type="match status" value="1"/>
</dbReference>
<feature type="signal peptide" evidence="1">
    <location>
        <begin position="1"/>
        <end position="19"/>
    </location>
</feature>
<proteinExistence type="predicted"/>
<dbReference type="EMBL" id="JAHSPG010000003">
    <property type="protein sequence ID" value="MBV4357126.1"/>
    <property type="molecule type" value="Genomic_DNA"/>
</dbReference>
<name>A0A9E2S6Q9_9BACT</name>
<evidence type="ECO:0000313" key="3">
    <source>
        <dbReference type="Proteomes" id="UP000812270"/>
    </source>
</evidence>
<keyword evidence="3" id="KW-1185">Reference proteome</keyword>
<accession>A0A9E2S6Q9</accession>
<evidence type="ECO:0000256" key="1">
    <source>
        <dbReference type="SAM" id="SignalP"/>
    </source>
</evidence>
<dbReference type="InterPro" id="IPR021428">
    <property type="entry name" value="DUF3078"/>
</dbReference>
<dbReference type="AlphaFoldDB" id="A0A9E2S6Q9"/>
<gene>
    <name evidence="2" type="ORF">KTO63_08220</name>
</gene>
<comment type="caution">
    <text evidence="2">The sequence shown here is derived from an EMBL/GenBank/DDBJ whole genome shotgun (WGS) entry which is preliminary data.</text>
</comment>
<dbReference type="Proteomes" id="UP000812270">
    <property type="component" value="Unassembled WGS sequence"/>
</dbReference>
<organism evidence="2 3">
    <name type="scientific">Pinibacter aurantiacus</name>
    <dbReference type="NCBI Taxonomy" id="2851599"/>
    <lineage>
        <taxon>Bacteria</taxon>
        <taxon>Pseudomonadati</taxon>
        <taxon>Bacteroidota</taxon>
        <taxon>Chitinophagia</taxon>
        <taxon>Chitinophagales</taxon>
        <taxon>Chitinophagaceae</taxon>
        <taxon>Pinibacter</taxon>
    </lineage>
</organism>
<evidence type="ECO:0000313" key="2">
    <source>
        <dbReference type="EMBL" id="MBV4357126.1"/>
    </source>
</evidence>
<protein>
    <submittedName>
        <fullName evidence="2">DUF3078 domain-containing protein</fullName>
    </submittedName>
</protein>